<accession>A0ABW6PF83</accession>
<dbReference type="InterPro" id="IPR021889">
    <property type="entry name" value="DUF3500"/>
</dbReference>
<dbReference type="EMBL" id="JBIAMT010000011">
    <property type="protein sequence ID" value="MFF0501846.1"/>
    <property type="molecule type" value="Genomic_DNA"/>
</dbReference>
<keyword evidence="2" id="KW-1185">Reference proteome</keyword>
<comment type="caution">
    <text evidence="1">The sequence shown here is derived from an EMBL/GenBank/DDBJ whole genome shotgun (WGS) entry which is preliminary data.</text>
</comment>
<proteinExistence type="predicted"/>
<gene>
    <name evidence="1" type="ORF">ACFYU5_36050</name>
</gene>
<dbReference type="Pfam" id="PF12006">
    <property type="entry name" value="DUF3500"/>
    <property type="match status" value="1"/>
</dbReference>
<sequence>MTGYHGFSARPLGLPLAAGKVDFSDDAGVQQMLGLLKGAALPQVEENAAKPFVGVTTDGRPIKGLFGLSDEGFESGPATRAARAYLDTLSHDQRKRATSPIDSIDWRLWINAFLTFAEHGLRLEDLDRDQRDAALEVMRASLGSTGYHRVRGAMKLNGELGEFLGAYLDTLTEFSYWFTVFGDPSTEEPWGWQLAGHHVDVHCLIRGQQVVLTPTFLGTEFRGEQVFQEHRDTALEFMANLTDPQRARAIRYPSILAEDLPAELSGPVDGRHRAGAGQDNLVLPYEGLRGDSLSVGQKELLRTLIDPYLDLLPDAPKAAQSARVAKFVDDSWFAWIGEYENDSPFYYKVHSPVILVEYDNHPGIFLDNDEPEPFHVHTIVRTPNGGDYGKDLLAQHYAAHPHPHHHHHH</sequence>
<dbReference type="PANTHER" id="PTHR37489:SF1">
    <property type="entry name" value="DUF3500 DOMAIN-CONTAINING PROTEIN"/>
    <property type="match status" value="1"/>
</dbReference>
<name>A0ABW6PF83_9NOCA</name>
<protein>
    <submittedName>
        <fullName evidence="1">DUF3500 domain-containing protein</fullName>
    </submittedName>
</protein>
<evidence type="ECO:0000313" key="1">
    <source>
        <dbReference type="EMBL" id="MFF0501846.1"/>
    </source>
</evidence>
<dbReference type="RefSeq" id="WP_387401856.1">
    <property type="nucleotide sequence ID" value="NZ_JBIAMT010000011.1"/>
</dbReference>
<reference evidence="1 2" key="1">
    <citation type="submission" date="2024-10" db="EMBL/GenBank/DDBJ databases">
        <title>The Natural Products Discovery Center: Release of the First 8490 Sequenced Strains for Exploring Actinobacteria Biosynthetic Diversity.</title>
        <authorList>
            <person name="Kalkreuter E."/>
            <person name="Kautsar S.A."/>
            <person name="Yang D."/>
            <person name="Bader C.D."/>
            <person name="Teijaro C.N."/>
            <person name="Fluegel L."/>
            <person name="Davis C.M."/>
            <person name="Simpson J.R."/>
            <person name="Lauterbach L."/>
            <person name="Steele A.D."/>
            <person name="Gui C."/>
            <person name="Meng S."/>
            <person name="Li G."/>
            <person name="Viehrig K."/>
            <person name="Ye F."/>
            <person name="Su P."/>
            <person name="Kiefer A.F."/>
            <person name="Nichols A."/>
            <person name="Cepeda A.J."/>
            <person name="Yan W."/>
            <person name="Fan B."/>
            <person name="Jiang Y."/>
            <person name="Adhikari A."/>
            <person name="Zheng C.-J."/>
            <person name="Schuster L."/>
            <person name="Cowan T.M."/>
            <person name="Smanski M.J."/>
            <person name="Chevrette M.G."/>
            <person name="De Carvalho L.P.S."/>
            <person name="Shen B."/>
        </authorList>
    </citation>
    <scope>NUCLEOTIDE SEQUENCE [LARGE SCALE GENOMIC DNA]</scope>
    <source>
        <strain evidence="1 2">NPDC004119</strain>
    </source>
</reference>
<dbReference type="PANTHER" id="PTHR37489">
    <property type="entry name" value="DUF3500 DOMAIN-CONTAINING PROTEIN"/>
    <property type="match status" value="1"/>
</dbReference>
<evidence type="ECO:0000313" key="2">
    <source>
        <dbReference type="Proteomes" id="UP001601442"/>
    </source>
</evidence>
<dbReference type="Proteomes" id="UP001601442">
    <property type="component" value="Unassembled WGS sequence"/>
</dbReference>
<organism evidence="1 2">
    <name type="scientific">Nocardia aobensis</name>
    <dbReference type="NCBI Taxonomy" id="257277"/>
    <lineage>
        <taxon>Bacteria</taxon>
        <taxon>Bacillati</taxon>
        <taxon>Actinomycetota</taxon>
        <taxon>Actinomycetes</taxon>
        <taxon>Mycobacteriales</taxon>
        <taxon>Nocardiaceae</taxon>
        <taxon>Nocardia</taxon>
    </lineage>
</organism>